<feature type="signal peptide" evidence="8">
    <location>
        <begin position="1"/>
        <end position="20"/>
    </location>
</feature>
<reference evidence="9 10" key="1">
    <citation type="submission" date="2018-01" db="EMBL/GenBank/DDBJ databases">
        <title>The draft genome sequence of Cohaesibacter sp. H1304.</title>
        <authorList>
            <person name="Wang N.-N."/>
            <person name="Du Z.-J."/>
        </authorList>
    </citation>
    <scope>NUCLEOTIDE SEQUENCE [LARGE SCALE GENOMIC DNA]</scope>
    <source>
        <strain evidence="9 10">H1304</strain>
    </source>
</reference>
<evidence type="ECO:0000256" key="7">
    <source>
        <dbReference type="PIRSR" id="PIRSR000027-2"/>
    </source>
</evidence>
<evidence type="ECO:0000313" key="9">
    <source>
        <dbReference type="EMBL" id="PLW76275.1"/>
    </source>
</evidence>
<organism evidence="9 10">
    <name type="scientific">Cohaesibacter celericrescens</name>
    <dbReference type="NCBI Taxonomy" id="2067669"/>
    <lineage>
        <taxon>Bacteria</taxon>
        <taxon>Pseudomonadati</taxon>
        <taxon>Pseudomonadota</taxon>
        <taxon>Alphaproteobacteria</taxon>
        <taxon>Hyphomicrobiales</taxon>
        <taxon>Cohaesibacteraceae</taxon>
    </lineage>
</organism>
<keyword evidence="10" id="KW-1185">Reference proteome</keyword>
<dbReference type="RefSeq" id="WP_101534709.1">
    <property type="nucleotide sequence ID" value="NZ_JBFHIU010000010.1"/>
</dbReference>
<evidence type="ECO:0000256" key="3">
    <source>
        <dbReference type="ARBA" id="ARBA00022723"/>
    </source>
</evidence>
<dbReference type="AlphaFoldDB" id="A0A2N5XP68"/>
<dbReference type="InterPro" id="IPR002321">
    <property type="entry name" value="Cyt_c_II"/>
</dbReference>
<dbReference type="Pfam" id="PF01322">
    <property type="entry name" value="Cytochrom_C_2"/>
    <property type="match status" value="1"/>
</dbReference>
<dbReference type="GO" id="GO:0005506">
    <property type="term" value="F:iron ion binding"/>
    <property type="evidence" value="ECO:0007669"/>
    <property type="project" value="InterPro"/>
</dbReference>
<keyword evidence="2 7" id="KW-0349">Heme</keyword>
<feature type="chain" id="PRO_5014756339" evidence="8">
    <location>
        <begin position="21"/>
        <end position="150"/>
    </location>
</feature>
<evidence type="ECO:0000313" key="10">
    <source>
        <dbReference type="Proteomes" id="UP000234881"/>
    </source>
</evidence>
<dbReference type="GO" id="GO:0042597">
    <property type="term" value="C:periplasmic space"/>
    <property type="evidence" value="ECO:0007669"/>
    <property type="project" value="InterPro"/>
</dbReference>
<comment type="caution">
    <text evidence="9">The sequence shown here is derived from an EMBL/GenBank/DDBJ whole genome shotgun (WGS) entry which is preliminary data.</text>
</comment>
<evidence type="ECO:0000256" key="5">
    <source>
        <dbReference type="ARBA" id="ARBA00023004"/>
    </source>
</evidence>
<keyword evidence="8" id="KW-0732">Signal</keyword>
<evidence type="ECO:0000256" key="1">
    <source>
        <dbReference type="ARBA" id="ARBA00022448"/>
    </source>
</evidence>
<evidence type="ECO:0000256" key="2">
    <source>
        <dbReference type="ARBA" id="ARBA00022617"/>
    </source>
</evidence>
<keyword evidence="4" id="KW-0249">Electron transport</keyword>
<proteinExistence type="predicted"/>
<feature type="binding site" description="covalent" evidence="7">
    <location>
        <position position="143"/>
    </location>
    <ligand>
        <name>heme c</name>
        <dbReference type="ChEBI" id="CHEBI:61717"/>
    </ligand>
</feature>
<gene>
    <name evidence="9" type="ORF">C0081_15370</name>
</gene>
<dbReference type="OrthoDB" id="9811729at2"/>
<dbReference type="Proteomes" id="UP000234881">
    <property type="component" value="Unassembled WGS sequence"/>
</dbReference>
<dbReference type="EMBL" id="PKUQ01000031">
    <property type="protein sequence ID" value="PLW76275.1"/>
    <property type="molecule type" value="Genomic_DNA"/>
</dbReference>
<dbReference type="SUPFAM" id="SSF47175">
    <property type="entry name" value="Cytochromes"/>
    <property type="match status" value="1"/>
</dbReference>
<comment type="PTM">
    <text evidence="7">Binds 1 heme group per subunit.</text>
</comment>
<accession>A0A2N5XP68</accession>
<keyword evidence="3 6" id="KW-0479">Metal-binding</keyword>
<keyword evidence="5 6" id="KW-0408">Iron</keyword>
<feature type="binding site" description="axial binding residue" evidence="6">
    <location>
        <position position="144"/>
    </location>
    <ligand>
        <name>heme c</name>
        <dbReference type="ChEBI" id="CHEBI:61717"/>
    </ligand>
    <ligandPart>
        <name>Fe</name>
        <dbReference type="ChEBI" id="CHEBI:18248"/>
    </ligandPart>
</feature>
<sequence length="150" mass="15264">MRKIALAAVALSLFAAPALAGPNEDAVAARQGHYKLLNANMGALAAMAKGEVDYDAAQAQIHADNLALLSKNNIGFLFIPGTSSTDMPGVTRAKAEIWEDFPAVGAAGAKLVEAAMNLQAEAGKGRGELGAALGAAGASCGNCHKSFREK</sequence>
<dbReference type="PROSITE" id="PS51009">
    <property type="entry name" value="CYTCII"/>
    <property type="match status" value="1"/>
</dbReference>
<dbReference type="PIRSF" id="PIRSF000027">
    <property type="entry name" value="Cytc_c_prime"/>
    <property type="match status" value="1"/>
</dbReference>
<dbReference type="GO" id="GO:0009055">
    <property type="term" value="F:electron transfer activity"/>
    <property type="evidence" value="ECO:0007669"/>
    <property type="project" value="InterPro"/>
</dbReference>
<name>A0A2N5XP68_9HYPH</name>
<evidence type="ECO:0000256" key="4">
    <source>
        <dbReference type="ARBA" id="ARBA00022982"/>
    </source>
</evidence>
<protein>
    <submittedName>
        <fullName evidence="9">Cytochrome C</fullName>
    </submittedName>
</protein>
<dbReference type="GO" id="GO:0022900">
    <property type="term" value="P:electron transport chain"/>
    <property type="evidence" value="ECO:0007669"/>
    <property type="project" value="InterPro"/>
</dbReference>
<evidence type="ECO:0000256" key="6">
    <source>
        <dbReference type="PIRSR" id="PIRSR000027-1"/>
    </source>
</evidence>
<feature type="binding site" description="covalent" evidence="7">
    <location>
        <position position="140"/>
    </location>
    <ligand>
        <name>heme c</name>
        <dbReference type="ChEBI" id="CHEBI:61717"/>
    </ligand>
</feature>
<dbReference type="InterPro" id="IPR012127">
    <property type="entry name" value="Cyt_c_prime"/>
</dbReference>
<dbReference type="InterPro" id="IPR010980">
    <property type="entry name" value="Cyt_c/b562"/>
</dbReference>
<keyword evidence="1" id="KW-0813">Transport</keyword>
<dbReference type="Gene3D" id="1.20.120.10">
    <property type="entry name" value="Cytochrome c/b562"/>
    <property type="match status" value="1"/>
</dbReference>
<evidence type="ECO:0000256" key="8">
    <source>
        <dbReference type="SAM" id="SignalP"/>
    </source>
</evidence>
<dbReference type="GO" id="GO:0020037">
    <property type="term" value="F:heme binding"/>
    <property type="evidence" value="ECO:0007669"/>
    <property type="project" value="InterPro"/>
</dbReference>